<keyword evidence="4" id="KW-1185">Reference proteome</keyword>
<dbReference type="PANTHER" id="PTHR16675:SF160">
    <property type="entry name" value="T-CELL SURFACE GLYCOPROTEIN CD1A"/>
    <property type="match status" value="1"/>
</dbReference>
<dbReference type="InterPro" id="IPR003006">
    <property type="entry name" value="Ig/MHC_CS"/>
</dbReference>
<dbReference type="SUPFAM" id="SSF48726">
    <property type="entry name" value="Immunoglobulin"/>
    <property type="match status" value="1"/>
</dbReference>
<dbReference type="InterPro" id="IPR011162">
    <property type="entry name" value="MHC_I/II-like_Ag-recog"/>
</dbReference>
<organism evidence="3 4">
    <name type="scientific">Heliornis fulica</name>
    <name type="common">sungrebe</name>
    <dbReference type="NCBI Taxonomy" id="54369"/>
    <lineage>
        <taxon>Eukaryota</taxon>
        <taxon>Metazoa</taxon>
        <taxon>Chordata</taxon>
        <taxon>Craniata</taxon>
        <taxon>Vertebrata</taxon>
        <taxon>Euteleostomi</taxon>
        <taxon>Archelosauria</taxon>
        <taxon>Archosauria</taxon>
        <taxon>Dinosauria</taxon>
        <taxon>Saurischia</taxon>
        <taxon>Theropoda</taxon>
        <taxon>Coelurosauria</taxon>
        <taxon>Aves</taxon>
        <taxon>Neognathae</taxon>
        <taxon>Neoaves</taxon>
        <taxon>Gruiformes</taxon>
        <taxon>Heliornithidae</taxon>
        <taxon>Heliornis</taxon>
    </lineage>
</organism>
<dbReference type="GO" id="GO:0030883">
    <property type="term" value="F:endogenous lipid antigen binding"/>
    <property type="evidence" value="ECO:0007669"/>
    <property type="project" value="TreeGrafter"/>
</dbReference>
<dbReference type="InterPro" id="IPR050208">
    <property type="entry name" value="MHC_class-I_related"/>
</dbReference>
<dbReference type="InterPro" id="IPR013783">
    <property type="entry name" value="Ig-like_fold"/>
</dbReference>
<dbReference type="InterPro" id="IPR036179">
    <property type="entry name" value="Ig-like_dom_sf"/>
</dbReference>
<evidence type="ECO:0000313" key="4">
    <source>
        <dbReference type="Proteomes" id="UP000590868"/>
    </source>
</evidence>
<dbReference type="GO" id="GO:0006955">
    <property type="term" value="P:immune response"/>
    <property type="evidence" value="ECO:0007669"/>
    <property type="project" value="TreeGrafter"/>
</dbReference>
<dbReference type="GO" id="GO:0071723">
    <property type="term" value="F:lipopeptide binding"/>
    <property type="evidence" value="ECO:0007669"/>
    <property type="project" value="TreeGrafter"/>
</dbReference>
<dbReference type="InterPro" id="IPR011161">
    <property type="entry name" value="MHC_I-like_Ag-recog"/>
</dbReference>
<dbReference type="Gene3D" id="2.60.40.10">
    <property type="entry name" value="Immunoglobulins"/>
    <property type="match status" value="1"/>
</dbReference>
<dbReference type="AlphaFoldDB" id="A0A7L2AJ14"/>
<feature type="domain" description="Ig-like" evidence="2">
    <location>
        <begin position="179"/>
        <end position="268"/>
    </location>
</feature>
<dbReference type="Pfam" id="PF16497">
    <property type="entry name" value="MHC_I_3"/>
    <property type="match status" value="1"/>
</dbReference>
<comment type="caution">
    <text evidence="3">The sequence shown here is derived from an EMBL/GenBank/DDBJ whole genome shotgun (WGS) entry which is preliminary data.</text>
</comment>
<dbReference type="OrthoDB" id="8890485at2759"/>
<dbReference type="GO" id="GO:0001916">
    <property type="term" value="P:positive regulation of T cell mediated cytotoxicity"/>
    <property type="evidence" value="ECO:0007669"/>
    <property type="project" value="TreeGrafter"/>
</dbReference>
<evidence type="ECO:0000313" key="3">
    <source>
        <dbReference type="EMBL" id="NXP45264.1"/>
    </source>
</evidence>
<dbReference type="Gene3D" id="3.30.500.10">
    <property type="entry name" value="MHC class I-like antigen recognition-like"/>
    <property type="match status" value="1"/>
</dbReference>
<name>A0A7L2AJ14_9GRUI</name>
<dbReference type="PANTHER" id="PTHR16675">
    <property type="entry name" value="MHC CLASS I-RELATED"/>
    <property type="match status" value="1"/>
</dbReference>
<feature type="non-terminal residue" evidence="3">
    <location>
        <position position="272"/>
    </location>
</feature>
<sequence>LQLLQTSLFTKVNSAKVSGLALLGDVPIFALDPANWTIQFHWPWARQATDEGEAKRIKSHSKLFLRNMVRYVHEIVQQAQWNYPLVVQMRAGCVLHPNKTSWGFMDIAEDGRDLISFDMERQHWEPQQQSRLAEVLSKSLVSKKSVTAFLEHILSISCQRHILTLWKYGRAALERQEKPVATVFARTSRPDQLLLVCHVTGFYPQPISVAWLRDGQEVPPGPAFNTSAILPNADLTYQLHSVLAVVPQDGHSYACRVRHRSLGSRSLLIPWG</sequence>
<accession>A0A7L2AJ14</accession>
<dbReference type="GO" id="GO:0048006">
    <property type="term" value="P:antigen processing and presentation, endogenous lipid antigen via MHC class Ib"/>
    <property type="evidence" value="ECO:0007669"/>
    <property type="project" value="TreeGrafter"/>
</dbReference>
<keyword evidence="1" id="KW-0325">Glycoprotein</keyword>
<dbReference type="PROSITE" id="PS50835">
    <property type="entry name" value="IG_LIKE"/>
    <property type="match status" value="1"/>
</dbReference>
<dbReference type="SUPFAM" id="SSF54452">
    <property type="entry name" value="MHC antigen-recognition domain"/>
    <property type="match status" value="1"/>
</dbReference>
<dbReference type="GO" id="GO:0030884">
    <property type="term" value="F:exogenous lipid antigen binding"/>
    <property type="evidence" value="ECO:0007669"/>
    <property type="project" value="TreeGrafter"/>
</dbReference>
<evidence type="ECO:0000259" key="2">
    <source>
        <dbReference type="PROSITE" id="PS50835"/>
    </source>
</evidence>
<dbReference type="InterPro" id="IPR007110">
    <property type="entry name" value="Ig-like_dom"/>
</dbReference>
<dbReference type="GO" id="GO:0048007">
    <property type="term" value="P:antigen processing and presentation, exogenous lipid antigen via MHC class Ib"/>
    <property type="evidence" value="ECO:0007669"/>
    <property type="project" value="TreeGrafter"/>
</dbReference>
<protein>
    <submittedName>
        <fullName evidence="3">CD1B1 protein</fullName>
    </submittedName>
</protein>
<gene>
    <name evidence="3" type="primary">Cd1b1</name>
    <name evidence="3" type="ORF">HELFUL_R09799</name>
</gene>
<dbReference type="PROSITE" id="PS00290">
    <property type="entry name" value="IG_MHC"/>
    <property type="match status" value="1"/>
</dbReference>
<dbReference type="Pfam" id="PF07654">
    <property type="entry name" value="C1-set"/>
    <property type="match status" value="1"/>
</dbReference>
<proteinExistence type="predicted"/>
<dbReference type="Proteomes" id="UP000590868">
    <property type="component" value="Unassembled WGS sequence"/>
</dbReference>
<evidence type="ECO:0000256" key="1">
    <source>
        <dbReference type="ARBA" id="ARBA00023180"/>
    </source>
</evidence>
<dbReference type="GO" id="GO:0009897">
    <property type="term" value="C:external side of plasma membrane"/>
    <property type="evidence" value="ECO:0007669"/>
    <property type="project" value="TreeGrafter"/>
</dbReference>
<dbReference type="InterPro" id="IPR003597">
    <property type="entry name" value="Ig_C1-set"/>
</dbReference>
<dbReference type="InterPro" id="IPR037055">
    <property type="entry name" value="MHC_I-like_Ag-recog_sf"/>
</dbReference>
<reference evidence="3 4" key="1">
    <citation type="submission" date="2019-09" db="EMBL/GenBank/DDBJ databases">
        <title>Bird 10,000 Genomes (B10K) Project - Family phase.</title>
        <authorList>
            <person name="Zhang G."/>
        </authorList>
    </citation>
    <scope>NUCLEOTIDE SEQUENCE [LARGE SCALE GENOMIC DNA]</scope>
    <source>
        <strain evidence="3">B10K-DU-001-55</strain>
        <tissue evidence="3">Muscle</tissue>
    </source>
</reference>
<feature type="non-terminal residue" evidence="3">
    <location>
        <position position="1"/>
    </location>
</feature>
<dbReference type="GO" id="GO:0005615">
    <property type="term" value="C:extracellular space"/>
    <property type="evidence" value="ECO:0007669"/>
    <property type="project" value="TreeGrafter"/>
</dbReference>
<dbReference type="EMBL" id="VXBZ01001871">
    <property type="protein sequence ID" value="NXP45264.1"/>
    <property type="molecule type" value="Genomic_DNA"/>
</dbReference>
<dbReference type="SMART" id="SM00407">
    <property type="entry name" value="IGc1"/>
    <property type="match status" value="1"/>
</dbReference>